<sequence length="92" mass="10577">MGWLIPILANNWKHHILSSERGEIEEFIIASQEQEQNEINKEVQNTIIAGNTLGIKFWDSGIKRMTKIIENEAKILKASLKNNSFAPLMRDE</sequence>
<protein>
    <submittedName>
        <fullName evidence="1">Uncharacterized protein</fullName>
    </submittedName>
</protein>
<evidence type="ECO:0000313" key="1">
    <source>
        <dbReference type="EMBL" id="KAI8554292.1"/>
    </source>
</evidence>
<comment type="caution">
    <text evidence="1">The sequence shown here is derived from an EMBL/GenBank/DDBJ whole genome shotgun (WGS) entry which is preliminary data.</text>
</comment>
<dbReference type="Proteomes" id="UP001062846">
    <property type="component" value="Chromosome 5"/>
</dbReference>
<gene>
    <name evidence="1" type="ORF">RHMOL_Rhmol05G0087200</name>
</gene>
<dbReference type="EMBL" id="CM046392">
    <property type="protein sequence ID" value="KAI8554292.1"/>
    <property type="molecule type" value="Genomic_DNA"/>
</dbReference>
<keyword evidence="2" id="KW-1185">Reference proteome</keyword>
<accession>A0ACC0NNZ0</accession>
<organism evidence="1 2">
    <name type="scientific">Rhododendron molle</name>
    <name type="common">Chinese azalea</name>
    <name type="synonym">Azalea mollis</name>
    <dbReference type="NCBI Taxonomy" id="49168"/>
    <lineage>
        <taxon>Eukaryota</taxon>
        <taxon>Viridiplantae</taxon>
        <taxon>Streptophyta</taxon>
        <taxon>Embryophyta</taxon>
        <taxon>Tracheophyta</taxon>
        <taxon>Spermatophyta</taxon>
        <taxon>Magnoliopsida</taxon>
        <taxon>eudicotyledons</taxon>
        <taxon>Gunneridae</taxon>
        <taxon>Pentapetalae</taxon>
        <taxon>asterids</taxon>
        <taxon>Ericales</taxon>
        <taxon>Ericaceae</taxon>
        <taxon>Ericoideae</taxon>
        <taxon>Rhodoreae</taxon>
        <taxon>Rhododendron</taxon>
    </lineage>
</organism>
<evidence type="ECO:0000313" key="2">
    <source>
        <dbReference type="Proteomes" id="UP001062846"/>
    </source>
</evidence>
<proteinExistence type="predicted"/>
<name>A0ACC0NNZ0_RHOML</name>
<reference evidence="1" key="1">
    <citation type="submission" date="2022-02" db="EMBL/GenBank/DDBJ databases">
        <title>Plant Genome Project.</title>
        <authorList>
            <person name="Zhang R.-G."/>
        </authorList>
    </citation>
    <scope>NUCLEOTIDE SEQUENCE</scope>
    <source>
        <strain evidence="1">AT1</strain>
    </source>
</reference>